<gene>
    <name evidence="2" type="ORF">UFOVP274_62</name>
</gene>
<keyword evidence="1" id="KW-0472">Membrane</keyword>
<name>A0A6J5LKQ6_9CAUD</name>
<proteinExistence type="predicted"/>
<dbReference type="EMBL" id="LR796296">
    <property type="protein sequence ID" value="CAB4134785.1"/>
    <property type="molecule type" value="Genomic_DNA"/>
</dbReference>
<evidence type="ECO:0000313" key="2">
    <source>
        <dbReference type="EMBL" id="CAB4134785.1"/>
    </source>
</evidence>
<keyword evidence="1" id="KW-1133">Transmembrane helix</keyword>
<organism evidence="2">
    <name type="scientific">uncultured Caudovirales phage</name>
    <dbReference type="NCBI Taxonomy" id="2100421"/>
    <lineage>
        <taxon>Viruses</taxon>
        <taxon>Duplodnaviria</taxon>
        <taxon>Heunggongvirae</taxon>
        <taxon>Uroviricota</taxon>
        <taxon>Caudoviricetes</taxon>
        <taxon>Peduoviridae</taxon>
        <taxon>Maltschvirus</taxon>
        <taxon>Maltschvirus maltsch</taxon>
    </lineage>
</organism>
<sequence length="59" mass="6587">MSDEDKEALEALYAGFAMIGMVIKGVHSADIPLLSKELAKEMMKSEEGLEGIYKVRKRK</sequence>
<accession>A0A6J5LKQ6</accession>
<protein>
    <submittedName>
        <fullName evidence="2">Uncharacterized protein</fullName>
    </submittedName>
</protein>
<evidence type="ECO:0000256" key="1">
    <source>
        <dbReference type="SAM" id="Phobius"/>
    </source>
</evidence>
<feature type="transmembrane region" description="Helical" evidence="1">
    <location>
        <begin position="12"/>
        <end position="34"/>
    </location>
</feature>
<keyword evidence="1" id="KW-0812">Transmembrane</keyword>
<reference evidence="2" key="1">
    <citation type="submission" date="2020-04" db="EMBL/GenBank/DDBJ databases">
        <authorList>
            <person name="Chiriac C."/>
            <person name="Salcher M."/>
            <person name="Ghai R."/>
            <person name="Kavagutti S V."/>
        </authorList>
    </citation>
    <scope>NUCLEOTIDE SEQUENCE</scope>
</reference>